<gene>
    <name evidence="1" type="ORF">LCI18_006682</name>
</gene>
<proteinExistence type="predicted"/>
<accession>A0ACD3Z3G0</accession>
<name>A0ACD3Z3G0_FUSSC</name>
<organism evidence="1 2">
    <name type="scientific">Fusarium solani subsp. cucurbitae</name>
    <name type="common">Neocosmosporum cucurbitae</name>
    <dbReference type="NCBI Taxonomy" id="2747967"/>
    <lineage>
        <taxon>Eukaryota</taxon>
        <taxon>Fungi</taxon>
        <taxon>Dikarya</taxon>
        <taxon>Ascomycota</taxon>
        <taxon>Pezizomycotina</taxon>
        <taxon>Sordariomycetes</taxon>
        <taxon>Hypocreomycetidae</taxon>
        <taxon>Hypocreales</taxon>
        <taxon>Nectriaceae</taxon>
        <taxon>Fusarium</taxon>
        <taxon>Fusarium solani species complex</taxon>
    </lineage>
</organism>
<evidence type="ECO:0000313" key="1">
    <source>
        <dbReference type="EMBL" id="UPK95747.1"/>
    </source>
</evidence>
<dbReference type="EMBL" id="CP090034">
    <property type="protein sequence ID" value="UPK95747.1"/>
    <property type="molecule type" value="Genomic_DNA"/>
</dbReference>
<sequence>MVFKLVWVYAKNRSPSSLYTPVRIVFAKVCQAQGVQWKEEEVPDGLGSKIHWVGDLNTDKLILYFHGGGYYLPPDEGHVKFLIDCQSKLFDAGHAVNLAMLEHSLTPEAHYPTQPTQAMAALQAVLHKGYLPSNIVIGGDSGGGNLALAVLSIINHPTNPFSTLQLDEPLRGAFLISPWVSFSVRSQSFRENAGKDFLNDGLILEWAEAYAPSPVRDGYSEPLRNDEGWWRGLPAKAVLILAGGDEVFCDDIQELGQRMAESGTPTTMVTCPNHSHEECIQDAKTGLAAGPMASSVWEWLALQFES</sequence>
<reference evidence="1" key="1">
    <citation type="submission" date="2021-11" db="EMBL/GenBank/DDBJ databases">
        <title>Fusarium solani-melongenae Genome sequencing and assembly.</title>
        <authorList>
            <person name="Xie S."/>
            <person name="Huang L."/>
            <person name="Zhang X."/>
        </authorList>
    </citation>
    <scope>NUCLEOTIDE SEQUENCE</scope>
    <source>
        <strain evidence="1">CRI 24-3</strain>
    </source>
</reference>
<protein>
    <submittedName>
        <fullName evidence="1">Uncharacterized protein</fullName>
    </submittedName>
</protein>
<dbReference type="Proteomes" id="UP000830768">
    <property type="component" value="Chromosome 5"/>
</dbReference>
<keyword evidence="2" id="KW-1185">Reference proteome</keyword>
<evidence type="ECO:0000313" key="2">
    <source>
        <dbReference type="Proteomes" id="UP000830768"/>
    </source>
</evidence>